<proteinExistence type="predicted"/>
<evidence type="ECO:0000313" key="3">
    <source>
        <dbReference type="Proteomes" id="UP000191094"/>
    </source>
</evidence>
<sequence>MDYDDMLTLDIKQTLAGISRMIKKCLIYFFIMLILNFVLFGLLNGFSLSVFFMSLVMSLIGSVSYVMLDYLRI</sequence>
<reference evidence="2 3" key="1">
    <citation type="submission" date="2017-02" db="EMBL/GenBank/DDBJ databases">
        <title>Draft genome sequence of Moraxella lincolnii CCUG 9405T type strain.</title>
        <authorList>
            <person name="Salva-Serra F."/>
            <person name="Engstrom-Jakobsson H."/>
            <person name="Thorell K."/>
            <person name="Jaen-Luchoro D."/>
            <person name="Gonzales-Siles L."/>
            <person name="Karlsson R."/>
            <person name="Yazdan S."/>
            <person name="Boulund F."/>
            <person name="Johnning A."/>
            <person name="Engstrand L."/>
            <person name="Kristiansson E."/>
            <person name="Moore E."/>
        </authorList>
    </citation>
    <scope>NUCLEOTIDE SEQUENCE [LARGE SCALE GENOMIC DNA]</scope>
    <source>
        <strain evidence="2 3">CCUG 9405</strain>
    </source>
</reference>
<keyword evidence="3" id="KW-1185">Reference proteome</keyword>
<dbReference type="STRING" id="90241.B0682_03380"/>
<comment type="caution">
    <text evidence="2">The sequence shown here is derived from an EMBL/GenBank/DDBJ whole genome shotgun (WGS) entry which is preliminary data.</text>
</comment>
<dbReference type="AlphaFoldDB" id="A0A1T0CH58"/>
<evidence type="ECO:0000256" key="1">
    <source>
        <dbReference type="SAM" id="Phobius"/>
    </source>
</evidence>
<name>A0A1T0CH58_9GAMM</name>
<dbReference type="Proteomes" id="UP000191094">
    <property type="component" value="Unassembled WGS sequence"/>
</dbReference>
<gene>
    <name evidence="2" type="ORF">B0682_03380</name>
</gene>
<evidence type="ECO:0000313" key="2">
    <source>
        <dbReference type="EMBL" id="OOS21697.1"/>
    </source>
</evidence>
<dbReference type="EMBL" id="MUYT01000004">
    <property type="protein sequence ID" value="OOS21697.1"/>
    <property type="molecule type" value="Genomic_DNA"/>
</dbReference>
<accession>A0A1T0CH58</accession>
<protein>
    <submittedName>
        <fullName evidence="2">Uncharacterized protein</fullName>
    </submittedName>
</protein>
<keyword evidence="1" id="KW-0472">Membrane</keyword>
<keyword evidence="1" id="KW-1133">Transmembrane helix</keyword>
<feature type="transmembrane region" description="Helical" evidence="1">
    <location>
        <begin position="25"/>
        <end position="43"/>
    </location>
</feature>
<organism evidence="2 3">
    <name type="scientific">Lwoffella lincolnii</name>
    <dbReference type="NCBI Taxonomy" id="90241"/>
    <lineage>
        <taxon>Bacteria</taxon>
        <taxon>Pseudomonadati</taxon>
        <taxon>Pseudomonadota</taxon>
        <taxon>Gammaproteobacteria</taxon>
        <taxon>Moraxellales</taxon>
        <taxon>Moraxellaceae</taxon>
        <taxon>Lwoffella</taxon>
    </lineage>
</organism>
<keyword evidence="1" id="KW-0812">Transmembrane</keyword>
<feature type="transmembrane region" description="Helical" evidence="1">
    <location>
        <begin position="49"/>
        <end position="68"/>
    </location>
</feature>